<dbReference type="EMBL" id="LCRF01000074">
    <property type="protein sequence ID" value="KKW29468.1"/>
    <property type="molecule type" value="Genomic_DNA"/>
</dbReference>
<keyword evidence="1" id="KW-1133">Transmembrane helix</keyword>
<comment type="caution">
    <text evidence="2">The sequence shown here is derived from an EMBL/GenBank/DDBJ whole genome shotgun (WGS) entry which is preliminary data.</text>
</comment>
<gene>
    <name evidence="2" type="ORF">UY74_C0074G0004</name>
</gene>
<feature type="transmembrane region" description="Helical" evidence="1">
    <location>
        <begin position="70"/>
        <end position="97"/>
    </location>
</feature>
<sequence length="127" mass="14167">MRATVYYFLLTTYYYYMHTLYRYLGTVAAVILTVYLVPGVTITGGWLSTLLVALVWSVITMVIRPVLQLLTLPITILTFGVFSLILNALLFWTMALVVPGFEVSGFLSALLGAIVLSIIAWLIQKVL</sequence>
<dbReference type="Pfam" id="PF04020">
    <property type="entry name" value="Phage_holin_4_2"/>
    <property type="match status" value="1"/>
</dbReference>
<keyword evidence="1" id="KW-0812">Transmembrane</keyword>
<protein>
    <submittedName>
        <fullName evidence="2">Membrane protein</fullName>
    </submittedName>
</protein>
<reference evidence="2 3" key="1">
    <citation type="journal article" date="2015" name="Nature">
        <title>rRNA introns, odd ribosomes, and small enigmatic genomes across a large radiation of phyla.</title>
        <authorList>
            <person name="Brown C.T."/>
            <person name="Hug L.A."/>
            <person name="Thomas B.C."/>
            <person name="Sharon I."/>
            <person name="Castelle C.J."/>
            <person name="Singh A."/>
            <person name="Wilkins M.J."/>
            <person name="Williams K.H."/>
            <person name="Banfield J.F."/>
        </authorList>
    </citation>
    <scope>NUCLEOTIDE SEQUENCE [LARGE SCALE GENOMIC DNA]</scope>
</reference>
<evidence type="ECO:0000313" key="2">
    <source>
        <dbReference type="EMBL" id="KKW29468.1"/>
    </source>
</evidence>
<name>A0A0G1XDV1_9BACT</name>
<evidence type="ECO:0000313" key="3">
    <source>
        <dbReference type="Proteomes" id="UP000034445"/>
    </source>
</evidence>
<dbReference type="InterPro" id="IPR007165">
    <property type="entry name" value="Phage_holin_4_2"/>
</dbReference>
<dbReference type="PANTHER" id="PTHR37309">
    <property type="entry name" value="SLR0284 PROTEIN"/>
    <property type="match status" value="1"/>
</dbReference>
<dbReference type="PANTHER" id="PTHR37309:SF1">
    <property type="entry name" value="SLR0284 PROTEIN"/>
    <property type="match status" value="1"/>
</dbReference>
<feature type="transmembrane region" description="Helical" evidence="1">
    <location>
        <begin position="103"/>
        <end position="123"/>
    </location>
</feature>
<accession>A0A0G1XDV1</accession>
<dbReference type="Proteomes" id="UP000034445">
    <property type="component" value="Unassembled WGS sequence"/>
</dbReference>
<evidence type="ECO:0000256" key="1">
    <source>
        <dbReference type="SAM" id="Phobius"/>
    </source>
</evidence>
<feature type="transmembrane region" description="Helical" evidence="1">
    <location>
        <begin position="44"/>
        <end position="63"/>
    </location>
</feature>
<dbReference type="AlphaFoldDB" id="A0A0G1XDV1"/>
<organism evidence="2 3">
    <name type="scientific">Candidatus Kaiserbacteria bacterium GW2011_GWC2_52_8b</name>
    <dbReference type="NCBI Taxonomy" id="1618676"/>
    <lineage>
        <taxon>Bacteria</taxon>
        <taxon>Candidatus Kaiseribacteriota</taxon>
    </lineage>
</organism>
<feature type="transmembrane region" description="Helical" evidence="1">
    <location>
        <begin position="20"/>
        <end position="38"/>
    </location>
</feature>
<keyword evidence="1" id="KW-0472">Membrane</keyword>
<proteinExistence type="predicted"/>